<dbReference type="CDD" id="cd11319">
    <property type="entry name" value="AmyAc_euk_AmyA"/>
    <property type="match status" value="1"/>
</dbReference>
<keyword evidence="4" id="KW-0678">Repressor</keyword>
<dbReference type="Pfam" id="PF09260">
    <property type="entry name" value="A_amylase_dom_C"/>
    <property type="match status" value="1"/>
</dbReference>
<dbReference type="FunFam" id="3.20.20.80:FF:000120">
    <property type="entry name" value="Alpha-amylase A"/>
    <property type="match status" value="1"/>
</dbReference>
<comment type="cofactor">
    <cofactor evidence="1">
        <name>Ca(2+)</name>
        <dbReference type="ChEBI" id="CHEBI:29108"/>
    </cofactor>
</comment>
<dbReference type="Proteomes" id="UP000217199">
    <property type="component" value="Unassembled WGS sequence"/>
</dbReference>
<dbReference type="GO" id="GO:0060090">
    <property type="term" value="F:molecular adaptor activity"/>
    <property type="evidence" value="ECO:0007669"/>
    <property type="project" value="TreeGrafter"/>
</dbReference>
<gene>
    <name evidence="18" type="ORF">PNOK_0143000</name>
</gene>
<keyword evidence="10" id="KW-0539">Nucleus</keyword>
<evidence type="ECO:0000256" key="3">
    <source>
        <dbReference type="ARBA" id="ARBA00008061"/>
    </source>
</evidence>
<keyword evidence="8" id="KW-0805">Transcription regulation</keyword>
<dbReference type="InterPro" id="IPR032194">
    <property type="entry name" value="CNOT1_HEAT"/>
</dbReference>
<dbReference type="GO" id="GO:0005634">
    <property type="term" value="C:nucleus"/>
    <property type="evidence" value="ECO:0007669"/>
    <property type="project" value="UniProtKB-SubCell"/>
</dbReference>
<dbReference type="GO" id="GO:0016052">
    <property type="term" value="P:carbohydrate catabolic process"/>
    <property type="evidence" value="ECO:0007669"/>
    <property type="project" value="InterPro"/>
</dbReference>
<dbReference type="PANTHER" id="PTHR13162:SF8">
    <property type="entry name" value="CCR4-NOT TRANSCRIPTION COMPLEX SUBUNIT 1"/>
    <property type="match status" value="1"/>
</dbReference>
<dbReference type="EMBL" id="NBII01000001">
    <property type="protein sequence ID" value="PAV24362.1"/>
    <property type="molecule type" value="Genomic_DNA"/>
</dbReference>
<name>A0A286UXT5_9AGAM</name>
<evidence type="ECO:0000256" key="1">
    <source>
        <dbReference type="ARBA" id="ARBA00001913"/>
    </source>
</evidence>
<evidence type="ECO:0000256" key="6">
    <source>
        <dbReference type="ARBA" id="ARBA00022801"/>
    </source>
</evidence>
<dbReference type="Gene3D" id="1.25.40.790">
    <property type="match status" value="1"/>
</dbReference>
<feature type="chain" id="PRO_5013884369" description="General negative regulator of transcription subunit 1" evidence="16">
    <location>
        <begin position="27"/>
        <end position="2704"/>
    </location>
</feature>
<dbReference type="InterPro" id="IPR040398">
    <property type="entry name" value="Not1"/>
</dbReference>
<dbReference type="Gene3D" id="1.25.40.840">
    <property type="entry name" value="CCR4-NOT transcription complex subunit 1 TTP binding domain"/>
    <property type="match status" value="1"/>
</dbReference>
<organism evidence="18 19">
    <name type="scientific">Pyrrhoderma noxium</name>
    <dbReference type="NCBI Taxonomy" id="2282107"/>
    <lineage>
        <taxon>Eukaryota</taxon>
        <taxon>Fungi</taxon>
        <taxon>Dikarya</taxon>
        <taxon>Basidiomycota</taxon>
        <taxon>Agaricomycotina</taxon>
        <taxon>Agaricomycetes</taxon>
        <taxon>Hymenochaetales</taxon>
        <taxon>Hymenochaetaceae</taxon>
        <taxon>Pyrrhoderma</taxon>
    </lineage>
</organism>
<dbReference type="Pfam" id="PF25097">
    <property type="entry name" value="ARM_Cnot1"/>
    <property type="match status" value="1"/>
</dbReference>
<keyword evidence="16" id="KW-0732">Signal</keyword>
<dbReference type="Gene3D" id="3.20.20.80">
    <property type="entry name" value="Glycosidases"/>
    <property type="match status" value="1"/>
</dbReference>
<feature type="domain" description="Glycosyl hydrolase family 13 catalytic" evidence="17">
    <location>
        <begin position="39"/>
        <end position="395"/>
    </location>
</feature>
<keyword evidence="9" id="KW-0804">Transcription</keyword>
<dbReference type="OrthoDB" id="1933107at2759"/>
<keyword evidence="12" id="KW-0326">Glycosidase</keyword>
<keyword evidence="6" id="KW-0378">Hydrolase</keyword>
<feature type="compositionally biased region" description="Polar residues" evidence="15">
    <location>
        <begin position="525"/>
        <end position="535"/>
    </location>
</feature>
<comment type="subcellular location">
    <subcellularLocation>
        <location evidence="2">Nucleus</location>
    </subcellularLocation>
</comment>
<dbReference type="SMART" id="SM00642">
    <property type="entry name" value="Aamy"/>
    <property type="match status" value="1"/>
</dbReference>
<comment type="function">
    <text evidence="13">Acts as a component of the CCR4-NOT core complex, which in the nucleus seems to be a general transcription factor, and in the cytoplasm the major mRNA deadenylase involved in mRNA turnover. The NOT protein subcomplex negatively regulates the basal and activated transcription of many genes. Preferentially affects TC-type TATA element-dependent transcription. Could directly or indirectly inhibit component(s) of the general transcription machinery.</text>
</comment>
<evidence type="ECO:0000256" key="7">
    <source>
        <dbReference type="ARBA" id="ARBA00022837"/>
    </source>
</evidence>
<dbReference type="FunCoup" id="A0A286UXT5">
    <property type="interactions" value="654"/>
</dbReference>
<dbReference type="STRING" id="2282107.A0A286UXT5"/>
<evidence type="ECO:0000256" key="15">
    <source>
        <dbReference type="SAM" id="MobiDB-lite"/>
    </source>
</evidence>
<dbReference type="FunFam" id="1.25.40.180:FF:000012">
    <property type="entry name" value="Ccr4-Not transcription complex subunit"/>
    <property type="match status" value="1"/>
</dbReference>
<dbReference type="Pfam" id="PF12842">
    <property type="entry name" value="DUF3819"/>
    <property type="match status" value="1"/>
</dbReference>
<dbReference type="InterPro" id="IPR007196">
    <property type="entry name" value="CCR4-Not_Not1_C"/>
</dbReference>
<evidence type="ECO:0000256" key="13">
    <source>
        <dbReference type="ARBA" id="ARBA00059181"/>
    </source>
</evidence>
<evidence type="ECO:0000313" key="19">
    <source>
        <dbReference type="Proteomes" id="UP000217199"/>
    </source>
</evidence>
<dbReference type="GO" id="GO:0005509">
    <property type="term" value="F:calcium ion binding"/>
    <property type="evidence" value="ECO:0007669"/>
    <property type="project" value="InterPro"/>
</dbReference>
<comment type="caution">
    <text evidence="18">The sequence shown here is derived from an EMBL/GenBank/DDBJ whole genome shotgun (WGS) entry which is preliminary data.</text>
</comment>
<evidence type="ECO:0000256" key="14">
    <source>
        <dbReference type="ARBA" id="ARBA00074459"/>
    </source>
</evidence>
<dbReference type="GO" id="GO:0030015">
    <property type="term" value="C:CCR4-NOT core complex"/>
    <property type="evidence" value="ECO:0007669"/>
    <property type="project" value="InterPro"/>
</dbReference>
<dbReference type="Pfam" id="PF16418">
    <property type="entry name" value="CNOT1_HEAT"/>
    <property type="match status" value="1"/>
</dbReference>
<protein>
    <recommendedName>
        <fullName evidence="14">General negative regulator of transcription subunit 1</fullName>
    </recommendedName>
</protein>
<dbReference type="Gene3D" id="1.25.40.800">
    <property type="match status" value="1"/>
</dbReference>
<feature type="region of interest" description="Disordered" evidence="15">
    <location>
        <begin position="502"/>
        <end position="573"/>
    </location>
</feature>
<keyword evidence="7" id="KW-0106">Calcium</keyword>
<dbReference type="InterPro" id="IPR015340">
    <property type="entry name" value="A_amylase_C_dom"/>
</dbReference>
<evidence type="ECO:0000256" key="10">
    <source>
        <dbReference type="ARBA" id="ARBA00023242"/>
    </source>
</evidence>
<dbReference type="InterPro" id="IPR024557">
    <property type="entry name" value="CNOT1_dom_4"/>
</dbReference>
<evidence type="ECO:0000256" key="4">
    <source>
        <dbReference type="ARBA" id="ARBA00022491"/>
    </source>
</evidence>
<dbReference type="Pfam" id="PF04054">
    <property type="entry name" value="Not1"/>
    <property type="match status" value="1"/>
</dbReference>
<evidence type="ECO:0000256" key="5">
    <source>
        <dbReference type="ARBA" id="ARBA00022723"/>
    </source>
</evidence>
<sequence length="2704" mass="302656">MLSFSYLALSLVYSINFLSSLSSVRAATANDWRTRSIYQIIVDRYALPAGADLNACDPGMQSFCGGTWNTIRQNLDYVQNAGFTAIWISPVSKNYEGERTPYGDPYHGYWISDASQLNDKFGTSDDLKALSNELHKRGMYLMVDVVVNNVMSLSATNMDYSQFLFKDESLYHPYCPIEWGNRTSEQDCWLGDTKVYLPDVKTEDSTVVSTYNNWIKNLVQEYNIDGLRIDAAKHVNTDFWPGFCASAGVFCIGEVFDADPAEAAEFQGPNSLDSILHYPMYNALTAAFAIPGPQNMSAMSDMITRSKSLFTDPTLLGNFLENQDVPRWGNISVDPQSLYNAMVYNFMSDGIPIVYYGQEQGFSGAADPYNREPLWTSGYNQTTAYNLTVTLNQFRNYLVSSSDWANQSMSILTQNDVGLAIKKGDVFTIVTNIGSPPNNASIPIYTGLPPSTILIDVLSCNQYSTGSGGTIQVVYSQGGHASVFYEQGKMQGTGLCGYKTQGSTGGSLTSTSTSGAPSRPESCAYTPSRSPSAKTSRPSSAVGVGGPSGGRPASPARLRAKAKMDPSGTPTNTNVHAIVKAQIVFLLSTLTEENFEQNQLQIRTLSEQHGLNTYLHFIRRLIVHSQARLTSTAAPTAFDTSTSLTFRLLVQETQRLARDPFLADRFREGVDRGDGEIFRAFDLVRFADRVGLRPLERLVLAASIAAAGVSPSQNTGQGQNMAPGQGSGVRKALADQAATIIRVDFENAVLALCQHPCFDHADLSPAQAGKLLQNLLSDPPRDAPILDATQRQALVAAAQTKFGVEMMSPILSQLFQNLSLPPQTTVVQVLNQFGPEITGDVDVVRGLLTRFGMNDQTPPSDEQIVDIFSTLSRLTVENAQLCDVAALVRALSSFRVKHDWSKVIHVFDWPDRQGVDTNTLKLLIAILVNSPRDVEKPAVSGFWSQWNNSLYQLRLLDALLSLPSDTFNFVSLPGRRVVTVEDVAAASPTIKTLAANVQSHTWNSLDLFEVLVRLGDSENENVRNCVREMLDKAVRISADIVHMGLLQAPKPWNALQVEYSRQLLGMFLSGHPNHQLVFMRIWQIEPSYLTSALREFYEENPMNITRILDVAQDLKILDSLLEVRPFVFALDVASLASRREYLNLDKWLEDNIIKHGAEFLHGIIVFLETKMQNEKIARTIDPQAENRTMALSPTTIAIFLRALRNFSSVMDEADMDFCIETRNACLQIHPRLMVLNPSAENQEPGFSVVNYPPNIEAEVDGIFKQMYDEQITIDQVIVMLQRTKESTNPRDHEIFSCMLHFLFDEYKFFQTFYPPRELAMTGYLFGSIIQQQLVDYIPLGIAIRYVIDSLQCPPETNLFKFGVQALSRFESRLPEWKVLCEALLSIPHLAEQRPDIIEVVRRALATPAESTSVTNTLQAFPSSLSLIEAQPAFTAIKPDQLDDDTIQSPPEETSDKILFIINNLAPSNFDAKLAEMKSSFEELYSRWLANYLIDQRVSSEPNNHQLYLRFLDGLDCKKLAKFILHETYIKSTAMLNSDKTKASASERTLLKNLASWLGQITLARDKPIKHKNIAFKELLIEGAESDRLLVAIPFVCKVLEGASKSKAFRPPNPWLMAVISVLAELYHFAELKLQIKFEIEFLCKALGIDLETVEVSNIFRSRPQAESLAGPGLPELMPDIDNLPMGGYDHQAATDGQVISLGTSGEIDRNVGAHIEELLAQLASAVTINSQLGPLSNNQLFKQAIQDAIDRSVREIILPVVERSVTIAGITSRELCVKDFASEASEEKLRKAGHLTCQKLASSLALITCKEPLRTNIPGHIRTYLAEHGFTEQMVHEQVIMLITQDNLDIACETIEKAAMDRATREVDTSLALSYDARRRHREMRSNQTFWDPHAGQIPFIANLPDSLRIKPMGLQPHQLRVYEDFATEGKRRSVSRPNSTVQYSREPVMQTAYSPSPVPDHQVAPSNASYAILEQFNVLIQKLEAILPDVTYPSFSSVPLSHEIRNILHRLVSLSVDCFDRVRTPLLMSQKIVQHLYKTPLQLGREVYVTALEQLCRTYDDVAKEAINWLICAEDDRKFNIPVTVTLIRSRLITVTDEDLQLAKWLFSSNNIRPNLQDFASGLIRECLSTEIATQISFQYTLDALSQLVRTNKATDSVVQLLNELQGQTLQNNASNDAFAVSGPAKQETEQIQTHLLKCFQQWVSVFQRSSAPEKMFVPYVTQLSKQGILKAEDMSSFFFRVCTESSIAHYSKCMASGEYDHSFLALDAMSRLIVYIIKYHGDASGANNLQAKVHYFSKILSIVVLVIANRHEEQGTAFQQKPFFRFFSSLLSDLHSLETQLGSVYFALLLALSDTLSSLQPTYFPGFSFSWMTLISHRLYMPKLLSSENREGWSAFHKLLTALFRFLAPFLSSANFTPASRSLYRGTLRLLLVLLHDFPDFLSEYYFSLCDIIPHRCIQLSNIILSAFPASVNLPDPHLRNINFESLTEMGPIPPIVPDFAILQKSGDLKAHLDQCLANRVSQVSLSTLKERLRLQNTSPVILPPSNEENYNISLMNTMVMYIGVTTVAQAKARSGNPIFNPSDPAVVVLSYLAYNLDPEGQHHLVSAMVLHLRYPNAHTHWFSSLVLHLFEQANDETFREILTRVLLERFIVHRPHPWGALLTFIELLRNPKYDFWNKDFVRAVPEVTLMLDNVARSVFQP</sequence>
<dbReference type="Pfam" id="PF00128">
    <property type="entry name" value="Alpha-amylase"/>
    <property type="match status" value="1"/>
</dbReference>
<dbReference type="CDD" id="cd20710">
    <property type="entry name" value="NOT1_connector"/>
    <property type="match status" value="1"/>
</dbReference>
<feature type="signal peptide" evidence="16">
    <location>
        <begin position="1"/>
        <end position="26"/>
    </location>
</feature>
<proteinExistence type="inferred from homology"/>
<keyword evidence="19" id="KW-1185">Reference proteome</keyword>
<dbReference type="Gene3D" id="2.60.40.1180">
    <property type="entry name" value="Golgi alpha-mannosidase II"/>
    <property type="match status" value="1"/>
</dbReference>
<dbReference type="GO" id="GO:0017148">
    <property type="term" value="P:negative regulation of translation"/>
    <property type="evidence" value="ECO:0007669"/>
    <property type="project" value="InterPro"/>
</dbReference>
<feature type="compositionally biased region" description="Low complexity" evidence="15">
    <location>
        <begin position="502"/>
        <end position="515"/>
    </location>
</feature>
<evidence type="ECO:0000313" key="18">
    <source>
        <dbReference type="EMBL" id="PAV24362.1"/>
    </source>
</evidence>
<dbReference type="InterPro" id="IPR032191">
    <property type="entry name" value="CNOT1_CAF1_bind"/>
</dbReference>
<dbReference type="InterPro" id="IPR038535">
    <property type="entry name" value="CNOT1_TTP_bind_sf"/>
</dbReference>
<keyword evidence="5" id="KW-0479">Metal-binding</keyword>
<evidence type="ECO:0000256" key="12">
    <source>
        <dbReference type="ARBA" id="ARBA00023295"/>
    </source>
</evidence>
<evidence type="ECO:0000256" key="16">
    <source>
        <dbReference type="SAM" id="SignalP"/>
    </source>
</evidence>
<dbReference type="GO" id="GO:0004556">
    <property type="term" value="F:alpha-amylase activity"/>
    <property type="evidence" value="ECO:0007669"/>
    <property type="project" value="InterPro"/>
</dbReference>
<dbReference type="SUPFAM" id="SSF51445">
    <property type="entry name" value="(Trans)glycosidases"/>
    <property type="match status" value="1"/>
</dbReference>
<comment type="similarity">
    <text evidence="3">Belongs to the glycosyl hydrolase 13 family.</text>
</comment>
<evidence type="ECO:0000256" key="2">
    <source>
        <dbReference type="ARBA" id="ARBA00004123"/>
    </source>
</evidence>
<dbReference type="InterPro" id="IPR055454">
    <property type="entry name" value="CNOT1-like_NOT1_connector"/>
</dbReference>
<dbReference type="InterPro" id="IPR006047">
    <property type="entry name" value="GH13_cat_dom"/>
</dbReference>
<dbReference type="InterPro" id="IPR032193">
    <property type="entry name" value="CNOT1_TTP_bind"/>
</dbReference>
<evidence type="ECO:0000256" key="8">
    <source>
        <dbReference type="ARBA" id="ARBA00023015"/>
    </source>
</evidence>
<accession>A0A286UXT5</accession>
<dbReference type="GO" id="GO:0000289">
    <property type="term" value="P:nuclear-transcribed mRNA poly(A) tail shortening"/>
    <property type="evidence" value="ECO:0007669"/>
    <property type="project" value="UniProtKB-ARBA"/>
</dbReference>
<dbReference type="GO" id="GO:0000932">
    <property type="term" value="C:P-body"/>
    <property type="evidence" value="ECO:0007669"/>
    <property type="project" value="TreeGrafter"/>
</dbReference>
<dbReference type="InParanoid" id="A0A286UXT5"/>
<reference evidence="18 19" key="1">
    <citation type="journal article" date="2017" name="Mol. Ecol.">
        <title>Comparative and population genomic landscape of Phellinus noxius: A hypervariable fungus causing root rot in trees.</title>
        <authorList>
            <person name="Chung C.L."/>
            <person name="Lee T.J."/>
            <person name="Akiba M."/>
            <person name="Lee H.H."/>
            <person name="Kuo T.H."/>
            <person name="Liu D."/>
            <person name="Ke H.M."/>
            <person name="Yokoi T."/>
            <person name="Roa M.B."/>
            <person name="Lu M.J."/>
            <person name="Chang Y.Y."/>
            <person name="Ann P.J."/>
            <person name="Tsai J.N."/>
            <person name="Chen C.Y."/>
            <person name="Tzean S.S."/>
            <person name="Ota Y."/>
            <person name="Hattori T."/>
            <person name="Sahashi N."/>
            <person name="Liou R.F."/>
            <person name="Kikuchi T."/>
            <person name="Tsai I.J."/>
        </authorList>
    </citation>
    <scope>NUCLEOTIDE SEQUENCE [LARGE SCALE GENOMIC DNA]</scope>
    <source>
        <strain evidence="18 19">FFPRI411160</strain>
    </source>
</reference>
<evidence type="ECO:0000256" key="11">
    <source>
        <dbReference type="ARBA" id="ARBA00023277"/>
    </source>
</evidence>
<evidence type="ECO:0000259" key="17">
    <source>
        <dbReference type="SMART" id="SM00642"/>
    </source>
</evidence>
<keyword evidence="11" id="KW-0119">Carbohydrate metabolism</keyword>
<dbReference type="InterPro" id="IPR013780">
    <property type="entry name" value="Glyco_hydro_b"/>
</dbReference>
<dbReference type="PANTHER" id="PTHR13162">
    <property type="entry name" value="CCR4-NOT TRANSCRIPTION COMPLEX"/>
    <property type="match status" value="1"/>
</dbReference>
<dbReference type="InterPro" id="IPR017853">
    <property type="entry name" value="GH"/>
</dbReference>
<evidence type="ECO:0000256" key="9">
    <source>
        <dbReference type="ARBA" id="ARBA00023163"/>
    </source>
</evidence>
<dbReference type="Gene3D" id="1.25.40.180">
    <property type="match status" value="1"/>
</dbReference>
<dbReference type="Pfam" id="PF16417">
    <property type="entry name" value="CNOT1_TTP_bind"/>
    <property type="match status" value="1"/>
</dbReference>
<dbReference type="SUPFAM" id="SSF51011">
    <property type="entry name" value="Glycosyl hydrolase domain"/>
    <property type="match status" value="1"/>
</dbReference>
<dbReference type="Pfam" id="PF16415">
    <property type="entry name" value="CNOT1_CAF1_bind"/>
    <property type="match status" value="1"/>
</dbReference>